<dbReference type="InterPro" id="IPR013815">
    <property type="entry name" value="ATP_grasp_subdomain_1"/>
</dbReference>
<accession>A0A1M4ULN9</accession>
<dbReference type="AlphaFoldDB" id="A0A1M4ULN9"/>
<dbReference type="GO" id="GO:0004638">
    <property type="term" value="F:phosphoribosylaminoimidazole carboxylase activity"/>
    <property type="evidence" value="ECO:0007669"/>
    <property type="project" value="InterPro"/>
</dbReference>
<feature type="binding site" evidence="4">
    <location>
        <begin position="272"/>
        <end position="273"/>
    </location>
    <ligand>
        <name>ATP</name>
        <dbReference type="ChEBI" id="CHEBI:30616"/>
    </ligand>
</feature>
<dbReference type="Gene3D" id="3.40.50.20">
    <property type="match status" value="1"/>
</dbReference>
<dbReference type="SUPFAM" id="SSF52440">
    <property type="entry name" value="PreATP-grasp domain"/>
    <property type="match status" value="1"/>
</dbReference>
<dbReference type="Pfam" id="PF17769">
    <property type="entry name" value="PurK_C"/>
    <property type="match status" value="1"/>
</dbReference>
<dbReference type="InterPro" id="IPR040686">
    <property type="entry name" value="PurK_C"/>
</dbReference>
<comment type="caution">
    <text evidence="4">Lacks conserved residue(s) required for the propagation of feature annotation.</text>
</comment>
<dbReference type="PANTHER" id="PTHR11609">
    <property type="entry name" value="PURINE BIOSYNTHESIS PROTEIN 6/7, PUR6/7"/>
    <property type="match status" value="1"/>
</dbReference>
<dbReference type="InterPro" id="IPR005875">
    <property type="entry name" value="PurK"/>
</dbReference>
<dbReference type="GO" id="GO:0034028">
    <property type="term" value="F:5-(carboxyamino)imidazole ribonucleotide synthase activity"/>
    <property type="evidence" value="ECO:0007669"/>
    <property type="project" value="UniProtKB-UniRule"/>
</dbReference>
<feature type="binding site" evidence="4">
    <location>
        <position position="195"/>
    </location>
    <ligand>
        <name>ATP</name>
        <dbReference type="ChEBI" id="CHEBI:30616"/>
    </ligand>
</feature>
<evidence type="ECO:0000256" key="2">
    <source>
        <dbReference type="ARBA" id="ARBA00022755"/>
    </source>
</evidence>
<dbReference type="SUPFAM" id="SSF51246">
    <property type="entry name" value="Rudiment single hybrid motif"/>
    <property type="match status" value="1"/>
</dbReference>
<dbReference type="GO" id="GO:0046872">
    <property type="term" value="F:metal ion binding"/>
    <property type="evidence" value="ECO:0007669"/>
    <property type="project" value="InterPro"/>
</dbReference>
<comment type="subunit">
    <text evidence="4 5">Homodimer.</text>
</comment>
<proteinExistence type="inferred from homology"/>
<dbReference type="SUPFAM" id="SSF56059">
    <property type="entry name" value="Glutathione synthetase ATP-binding domain-like"/>
    <property type="match status" value="1"/>
</dbReference>
<feature type="binding site" evidence="4">
    <location>
        <position position="151"/>
    </location>
    <ligand>
        <name>ATP</name>
        <dbReference type="ChEBI" id="CHEBI:30616"/>
    </ligand>
</feature>
<dbReference type="NCBIfam" id="NF004679">
    <property type="entry name" value="PRK06019.1-5"/>
    <property type="match status" value="1"/>
</dbReference>
<dbReference type="GO" id="GO:0006189">
    <property type="term" value="P:'de novo' IMP biosynthetic process"/>
    <property type="evidence" value="ECO:0007669"/>
    <property type="project" value="UniProtKB-UniRule"/>
</dbReference>
<evidence type="ECO:0000313" key="7">
    <source>
        <dbReference type="EMBL" id="SHE57702.1"/>
    </source>
</evidence>
<dbReference type="InterPro" id="IPR016185">
    <property type="entry name" value="PreATP-grasp_dom_sf"/>
</dbReference>
<comment type="catalytic activity">
    <reaction evidence="4 5">
        <text>5-amino-1-(5-phospho-beta-D-ribosyl)imidazole + hydrogencarbonate + ATP = 5-carboxyamino-1-(5-phospho-D-ribosyl)imidazole + ADP + phosphate + 2 H(+)</text>
        <dbReference type="Rhea" id="RHEA:19317"/>
        <dbReference type="ChEBI" id="CHEBI:15378"/>
        <dbReference type="ChEBI" id="CHEBI:17544"/>
        <dbReference type="ChEBI" id="CHEBI:30616"/>
        <dbReference type="ChEBI" id="CHEBI:43474"/>
        <dbReference type="ChEBI" id="CHEBI:58730"/>
        <dbReference type="ChEBI" id="CHEBI:137981"/>
        <dbReference type="ChEBI" id="CHEBI:456216"/>
        <dbReference type="EC" id="6.3.4.18"/>
    </reaction>
</comment>
<dbReference type="Gene3D" id="3.30.470.20">
    <property type="entry name" value="ATP-grasp fold, B domain"/>
    <property type="match status" value="1"/>
</dbReference>
<gene>
    <name evidence="4 5" type="primary">purK</name>
    <name evidence="7" type="ORF">SAMN02745225_01024</name>
</gene>
<comment type="similarity">
    <text evidence="4 5">Belongs to the PurK/PurT family.</text>
</comment>
<dbReference type="Gene3D" id="3.30.1490.20">
    <property type="entry name" value="ATP-grasp fold, A domain"/>
    <property type="match status" value="1"/>
</dbReference>
<dbReference type="PANTHER" id="PTHR11609:SF5">
    <property type="entry name" value="PHOSPHORIBOSYLAMINOIMIDAZOLE CARBOXYLASE"/>
    <property type="match status" value="1"/>
</dbReference>
<feature type="domain" description="ATP-grasp" evidence="6">
    <location>
        <begin position="115"/>
        <end position="302"/>
    </location>
</feature>
<dbReference type="EMBL" id="FQUL01000011">
    <property type="protein sequence ID" value="SHE57702.1"/>
    <property type="molecule type" value="Genomic_DNA"/>
</dbReference>
<dbReference type="NCBIfam" id="TIGR01161">
    <property type="entry name" value="purK"/>
    <property type="match status" value="1"/>
</dbReference>
<dbReference type="Proteomes" id="UP000184295">
    <property type="component" value="Unassembled WGS sequence"/>
</dbReference>
<dbReference type="GO" id="GO:0005524">
    <property type="term" value="F:ATP binding"/>
    <property type="evidence" value="ECO:0007669"/>
    <property type="project" value="UniProtKB-UniRule"/>
</dbReference>
<dbReference type="EC" id="6.3.4.18" evidence="4 5"/>
<dbReference type="PROSITE" id="PS50975">
    <property type="entry name" value="ATP_GRASP"/>
    <property type="match status" value="1"/>
</dbReference>
<dbReference type="InterPro" id="IPR003135">
    <property type="entry name" value="ATP-grasp_carboxylate-amine"/>
</dbReference>
<evidence type="ECO:0000313" key="8">
    <source>
        <dbReference type="Proteomes" id="UP000184295"/>
    </source>
</evidence>
<evidence type="ECO:0000256" key="3">
    <source>
        <dbReference type="ARBA" id="ARBA00022840"/>
    </source>
</evidence>
<organism evidence="7 8">
    <name type="scientific">Ferrithrix thermotolerans DSM 19514</name>
    <dbReference type="NCBI Taxonomy" id="1121881"/>
    <lineage>
        <taxon>Bacteria</taxon>
        <taxon>Bacillati</taxon>
        <taxon>Actinomycetota</taxon>
        <taxon>Acidimicrobiia</taxon>
        <taxon>Acidimicrobiales</taxon>
        <taxon>Acidimicrobiaceae</taxon>
        <taxon>Ferrithrix</taxon>
    </lineage>
</organism>
<evidence type="ECO:0000256" key="5">
    <source>
        <dbReference type="RuleBase" id="RU361200"/>
    </source>
</evidence>
<comment type="function">
    <text evidence="5">Catalyzes the ATP-dependent conversion of 5-aminoimidazole ribonucleotide (AIR) and HCO(3)- to N5-carboxyaminoimidazole ribonucleotide (N5-CAIR).</text>
</comment>
<keyword evidence="4 5" id="KW-0436">Ligase</keyword>
<feature type="binding site" evidence="4">
    <location>
        <position position="111"/>
    </location>
    <ligand>
        <name>ATP</name>
        <dbReference type="ChEBI" id="CHEBI:30616"/>
    </ligand>
</feature>
<keyword evidence="2 4" id="KW-0658">Purine biosynthesis</keyword>
<evidence type="ECO:0000256" key="1">
    <source>
        <dbReference type="ARBA" id="ARBA00022741"/>
    </source>
</evidence>
<dbReference type="GO" id="GO:0005829">
    <property type="term" value="C:cytosol"/>
    <property type="evidence" value="ECO:0007669"/>
    <property type="project" value="TreeGrafter"/>
</dbReference>
<name>A0A1M4ULN9_9ACTN</name>
<comment type="function">
    <text evidence="4">Catalyzes the ATP-dependent conversion of 5-aminoimidazole ribonucleotide (AIR) and HCO(3)(-) to N5-carboxyaminoimidazole ribonucleotide (N5-CAIR).</text>
</comment>
<sequence>MTENWRTTGKRPKVGVVGGGQLARMLVQASISLDVELHVLALEKDESLKSLICSYEVVSDYSPSALYQFARKCDVVTFEHELIEYRIIDELENRGCVMRPGSHTFRVASDKDVQRKELSAAALPVPPHLTCHSMAEVEGFANAIRPPFVLKATRYGYDGRGVIFADSVADAEAQLGKEPFDTPYVMEPRLDIDYEFAIVTVSPLEGEILTYPPLITRQSDGICVEVSTEEIPDQDLKAKAIEIAKTIARLTRSVGIQAVEFFVTKDGELLVNELAPRVHNSAHLTADACVTSQFENHLRAVLNLPLGSTELLSDAVMVNLIGPIESGRWHIDRDALLSDPSIKVHLYSKTVRARRKVGHITVLGRSLETARETARAAASKAFVKEIG</sequence>
<dbReference type="Pfam" id="PF02222">
    <property type="entry name" value="ATP-grasp"/>
    <property type="match status" value="1"/>
</dbReference>
<evidence type="ECO:0000259" key="6">
    <source>
        <dbReference type="PROSITE" id="PS50975"/>
    </source>
</evidence>
<dbReference type="RefSeq" id="WP_072789529.1">
    <property type="nucleotide sequence ID" value="NZ_FQUL01000011.1"/>
</dbReference>
<evidence type="ECO:0000256" key="4">
    <source>
        <dbReference type="HAMAP-Rule" id="MF_01928"/>
    </source>
</evidence>
<dbReference type="InterPro" id="IPR054350">
    <property type="entry name" value="PurT/PurK_preATP-grasp"/>
</dbReference>
<reference evidence="8" key="1">
    <citation type="submission" date="2016-11" db="EMBL/GenBank/DDBJ databases">
        <authorList>
            <person name="Varghese N."/>
            <person name="Submissions S."/>
        </authorList>
    </citation>
    <scope>NUCLEOTIDE SEQUENCE [LARGE SCALE GENOMIC DNA]</scope>
    <source>
        <strain evidence="8">DSM 19514</strain>
    </source>
</reference>
<dbReference type="InterPro" id="IPR011054">
    <property type="entry name" value="Rudment_hybrid_motif"/>
</dbReference>
<dbReference type="InterPro" id="IPR011761">
    <property type="entry name" value="ATP-grasp"/>
</dbReference>
<keyword evidence="3 4" id="KW-0067">ATP-binding</keyword>
<comment type="pathway">
    <text evidence="4 5">Purine metabolism; IMP biosynthesis via de novo pathway; 5-amino-1-(5-phospho-D-ribosyl)imidazole-4-carboxylate from 5-amino-1-(5-phospho-D-ribosyl)imidazole (N5-CAIR route): step 1/2.</text>
</comment>
<protein>
    <recommendedName>
        <fullName evidence="4 5">N5-carboxyaminoimidazole ribonucleotide synthase</fullName>
        <shortName evidence="4 5">N5-CAIR synthase</shortName>
        <ecNumber evidence="4 5">6.3.4.18</ecNumber>
    </recommendedName>
    <alternativeName>
        <fullName evidence="4 5">5-(carboxyamino)imidazole ribonucleotide synthetase</fullName>
    </alternativeName>
</protein>
<keyword evidence="1 4" id="KW-0547">Nucleotide-binding</keyword>
<keyword evidence="8" id="KW-1185">Reference proteome</keyword>
<feature type="binding site" evidence="4">
    <location>
        <begin position="187"/>
        <end position="190"/>
    </location>
    <ligand>
        <name>ATP</name>
        <dbReference type="ChEBI" id="CHEBI:30616"/>
    </ligand>
</feature>
<dbReference type="HAMAP" id="MF_01928">
    <property type="entry name" value="PurK"/>
    <property type="match status" value="1"/>
</dbReference>
<dbReference type="UniPathway" id="UPA00074">
    <property type="reaction ID" value="UER00942"/>
</dbReference>
<dbReference type="STRING" id="1121881.SAMN02745225_01024"/>
<dbReference type="Pfam" id="PF22660">
    <property type="entry name" value="RS_preATP-grasp-like"/>
    <property type="match status" value="1"/>
</dbReference>